<evidence type="ECO:0000313" key="2">
    <source>
        <dbReference type="WBParaSite" id="sdigi.contig119.g4714.t1"/>
    </source>
</evidence>
<name>A0A915PDK3_9BILA</name>
<dbReference type="AlphaFoldDB" id="A0A915PDK3"/>
<evidence type="ECO:0000313" key="1">
    <source>
        <dbReference type="Proteomes" id="UP000887581"/>
    </source>
</evidence>
<dbReference type="WBParaSite" id="sdigi.contig119.g4714.t1">
    <property type="protein sequence ID" value="sdigi.contig119.g4714.t1"/>
    <property type="gene ID" value="sdigi.contig119.g4714"/>
</dbReference>
<dbReference type="Proteomes" id="UP000887581">
    <property type="component" value="Unplaced"/>
</dbReference>
<proteinExistence type="predicted"/>
<accession>A0A915PDK3</accession>
<reference evidence="2" key="1">
    <citation type="submission" date="2022-11" db="UniProtKB">
        <authorList>
            <consortium name="WormBaseParasite"/>
        </authorList>
    </citation>
    <scope>IDENTIFICATION</scope>
</reference>
<organism evidence="1 2">
    <name type="scientific">Setaria digitata</name>
    <dbReference type="NCBI Taxonomy" id="48799"/>
    <lineage>
        <taxon>Eukaryota</taxon>
        <taxon>Metazoa</taxon>
        <taxon>Ecdysozoa</taxon>
        <taxon>Nematoda</taxon>
        <taxon>Chromadorea</taxon>
        <taxon>Rhabditida</taxon>
        <taxon>Spirurina</taxon>
        <taxon>Spiruromorpha</taxon>
        <taxon>Filarioidea</taxon>
        <taxon>Setariidae</taxon>
        <taxon>Setaria</taxon>
    </lineage>
</organism>
<keyword evidence="1" id="KW-1185">Reference proteome</keyword>
<sequence>MEYGGTFEYTKTLEETVFDMPSQHKTVFIDKYIGKPTSISIHMPSFPPGRQNFTASYAVRPYPSLLQETNSGERTPPTCS</sequence>
<protein>
    <submittedName>
        <fullName evidence="2">Uncharacterized protein</fullName>
    </submittedName>
</protein>